<comment type="subcellular location">
    <subcellularLocation>
        <location evidence="1">Cell membrane</location>
        <topology evidence="1">Multi-pass membrane protein</topology>
    </subcellularLocation>
</comment>
<dbReference type="Pfam" id="PF12704">
    <property type="entry name" value="MacB_PCD"/>
    <property type="match status" value="2"/>
</dbReference>
<dbReference type="Pfam" id="PF02687">
    <property type="entry name" value="FtsX"/>
    <property type="match status" value="2"/>
</dbReference>
<reference evidence="10 11" key="1">
    <citation type="submission" date="2018-09" db="EMBL/GenBank/DDBJ databases">
        <title>Complete genome sequence of Euzebya sp. DY32-46 isolated from seawater of Pacific Ocean.</title>
        <authorList>
            <person name="Xu L."/>
            <person name="Wu Y.-H."/>
            <person name="Xu X.-W."/>
        </authorList>
    </citation>
    <scope>NUCLEOTIDE SEQUENCE [LARGE SCALE GENOMIC DNA]</scope>
    <source>
        <strain evidence="10 11">DY32-46</strain>
    </source>
</reference>
<feature type="transmembrane region" description="Helical" evidence="7">
    <location>
        <begin position="812"/>
        <end position="831"/>
    </location>
</feature>
<evidence type="ECO:0000256" key="5">
    <source>
        <dbReference type="ARBA" id="ARBA00023136"/>
    </source>
</evidence>
<dbReference type="InterPro" id="IPR025857">
    <property type="entry name" value="MacB_PCD"/>
</dbReference>
<evidence type="ECO:0000259" key="9">
    <source>
        <dbReference type="Pfam" id="PF12704"/>
    </source>
</evidence>
<dbReference type="PANTHER" id="PTHR30572">
    <property type="entry name" value="MEMBRANE COMPONENT OF TRANSPORTER-RELATED"/>
    <property type="match status" value="1"/>
</dbReference>
<evidence type="ECO:0000313" key="10">
    <source>
        <dbReference type="EMBL" id="AXV08691.1"/>
    </source>
</evidence>
<evidence type="ECO:0000256" key="3">
    <source>
        <dbReference type="ARBA" id="ARBA00022692"/>
    </source>
</evidence>
<feature type="transmembrane region" description="Helical" evidence="7">
    <location>
        <begin position="442"/>
        <end position="469"/>
    </location>
</feature>
<evidence type="ECO:0000256" key="1">
    <source>
        <dbReference type="ARBA" id="ARBA00004651"/>
    </source>
</evidence>
<feature type="transmembrane region" description="Helical" evidence="7">
    <location>
        <begin position="310"/>
        <end position="337"/>
    </location>
</feature>
<feature type="transmembrane region" description="Helical" evidence="7">
    <location>
        <begin position="410"/>
        <end position="436"/>
    </location>
</feature>
<dbReference type="GO" id="GO:0005886">
    <property type="term" value="C:plasma membrane"/>
    <property type="evidence" value="ECO:0007669"/>
    <property type="project" value="UniProtKB-SubCell"/>
</dbReference>
<dbReference type="Proteomes" id="UP000264006">
    <property type="component" value="Chromosome"/>
</dbReference>
<evidence type="ECO:0000256" key="6">
    <source>
        <dbReference type="ARBA" id="ARBA00038076"/>
    </source>
</evidence>
<gene>
    <name evidence="10" type="ORF">DVS28_a4023</name>
</gene>
<feature type="transmembrane region" description="Helical" evidence="7">
    <location>
        <begin position="490"/>
        <end position="513"/>
    </location>
</feature>
<feature type="domain" description="MacB-like periplasmic core" evidence="9">
    <location>
        <begin position="19"/>
        <end position="234"/>
    </location>
</feature>
<feature type="transmembrane region" description="Helical" evidence="7">
    <location>
        <begin position="772"/>
        <end position="792"/>
    </location>
</feature>
<feature type="domain" description="ABC3 transporter permease C-terminal" evidence="8">
    <location>
        <begin position="269"/>
        <end position="390"/>
    </location>
</feature>
<keyword evidence="5 7" id="KW-0472">Membrane</keyword>
<feature type="transmembrane region" description="Helical" evidence="7">
    <location>
        <begin position="716"/>
        <end position="744"/>
    </location>
</feature>
<organism evidence="10 11">
    <name type="scientific">Euzebya pacifica</name>
    <dbReference type="NCBI Taxonomy" id="1608957"/>
    <lineage>
        <taxon>Bacteria</taxon>
        <taxon>Bacillati</taxon>
        <taxon>Actinomycetota</taxon>
        <taxon>Nitriliruptoria</taxon>
        <taxon>Euzebyales</taxon>
    </lineage>
</organism>
<evidence type="ECO:0000259" key="8">
    <source>
        <dbReference type="Pfam" id="PF02687"/>
    </source>
</evidence>
<feature type="domain" description="MacB-like periplasmic core" evidence="9">
    <location>
        <begin position="489"/>
        <end position="689"/>
    </location>
</feature>
<dbReference type="AlphaFoldDB" id="A0A346Y2J4"/>
<keyword evidence="2" id="KW-1003">Cell membrane</keyword>
<comment type="similarity">
    <text evidence="6">Belongs to the ABC-4 integral membrane protein family.</text>
</comment>
<dbReference type="PANTHER" id="PTHR30572:SF4">
    <property type="entry name" value="ABC TRANSPORTER PERMEASE YTRF"/>
    <property type="match status" value="1"/>
</dbReference>
<sequence length="846" mass="86446">MLRTVWKSILAHKMRLLSTTLSIVLGVAFIAGTYVLTDTMRAAFDDLFSSTTDGIDVAVRGEAEFTSALAETDRPPVPPEALDALAAVDGVRAVSGEVGGFAVIIDDEGNPVGGQGPPTIGINAPADEELTNATLRDGAFPTAPDEVAIDAATAEAQELAVGDTVRIVVDGPVEDYTVAGIIGFGEVDNLGGATLTMFEPGRALELYGADGYTEIYAAAEDGVDVDQLVVDVRAALGDGLEVLTGDELAQSVTAEINEGLGFFTTALLVFAGVSLFVGAFLIANTFTIIVAQRTRELALLRAVGASRRQVVLSVLLEALAVGLLGSVVGLVLGLGVAQALQGALGAFGIDLPQGDTVFALRTIVVSFVVGVGVTMVAALAPAVRSTRVPPIAALQAVAAPPLRRDGIIRYVFGGLVFAVGVGILALGLFSGAGIAAVGAGAVVTLIGAALLSPLVTTPIVALLGTPIAASRGVPGQLAKENALRSPRRTAATASALMIGLALVSFTMIMGASIQESAIVGIDQAFLAEYQVNPSSQGAPGSSAVPTDTVDTLGALDEVAVATPLRFGEFLYDDGVKFLGGVDPDTIDQVLSIDFVEGGWAALAGGLVVSEDTAESAGLALGDTLDVTFAATGAQQLTVEGIFDGANIDADWLIGEDTYTANFAGDGIASIYVKLADGVGVADARPALEQALEPFPTVQLQDLDEVKQSIADQIDQLLGLLTALLGLSIIIALFGIVNTLGLSVLERTRELGLLRAVGATRPQIRTMVRWESVLIAVLGAGLGLVVGSLFGWMVVQALSDLGISQFVVPGGRLSQAVVMAALAGVLAAIVPARKAARTDVLRALEAQ</sequence>
<dbReference type="GO" id="GO:0022857">
    <property type="term" value="F:transmembrane transporter activity"/>
    <property type="evidence" value="ECO:0007669"/>
    <property type="project" value="TreeGrafter"/>
</dbReference>
<dbReference type="EMBL" id="CP031165">
    <property type="protein sequence ID" value="AXV08691.1"/>
    <property type="molecule type" value="Genomic_DNA"/>
</dbReference>
<keyword evidence="4 7" id="KW-1133">Transmembrane helix</keyword>
<feature type="transmembrane region" description="Helical" evidence="7">
    <location>
        <begin position="357"/>
        <end position="380"/>
    </location>
</feature>
<evidence type="ECO:0000313" key="11">
    <source>
        <dbReference type="Proteomes" id="UP000264006"/>
    </source>
</evidence>
<dbReference type="OrthoDB" id="9780560at2"/>
<keyword evidence="11" id="KW-1185">Reference proteome</keyword>
<feature type="domain" description="ABC3 transporter permease C-terminal" evidence="8">
    <location>
        <begin position="723"/>
        <end position="838"/>
    </location>
</feature>
<dbReference type="KEGG" id="euz:DVS28_a4023"/>
<evidence type="ECO:0000256" key="7">
    <source>
        <dbReference type="SAM" id="Phobius"/>
    </source>
</evidence>
<evidence type="ECO:0000256" key="2">
    <source>
        <dbReference type="ARBA" id="ARBA00022475"/>
    </source>
</evidence>
<proteinExistence type="inferred from homology"/>
<keyword evidence="3 7" id="KW-0812">Transmembrane</keyword>
<dbReference type="InterPro" id="IPR003838">
    <property type="entry name" value="ABC3_permease_C"/>
</dbReference>
<dbReference type="InterPro" id="IPR050250">
    <property type="entry name" value="Macrolide_Exporter_MacB"/>
</dbReference>
<protein>
    <submittedName>
        <fullName evidence="10">Putative ABC transporter integral membrane protein</fullName>
    </submittedName>
</protein>
<name>A0A346Y2J4_9ACTN</name>
<evidence type="ECO:0000256" key="4">
    <source>
        <dbReference type="ARBA" id="ARBA00022989"/>
    </source>
</evidence>
<accession>A0A346Y2J4</accession>
<dbReference type="RefSeq" id="WP_114593001.1">
    <property type="nucleotide sequence ID" value="NZ_CP031165.1"/>
</dbReference>
<feature type="transmembrane region" description="Helical" evidence="7">
    <location>
        <begin position="260"/>
        <end position="289"/>
    </location>
</feature>